<dbReference type="STRING" id="349161.Dred_0268"/>
<feature type="region of interest" description="Disordered" evidence="1">
    <location>
        <begin position="43"/>
        <end position="68"/>
    </location>
</feature>
<reference evidence="3 4" key="1">
    <citation type="submission" date="2007-03" db="EMBL/GenBank/DDBJ databases">
        <title>Complete sequence of Desulfotomaculum reducens MI-1.</title>
        <authorList>
            <consortium name="US DOE Joint Genome Institute"/>
            <person name="Copeland A."/>
            <person name="Lucas S."/>
            <person name="Lapidus A."/>
            <person name="Barry K."/>
            <person name="Detter J.C."/>
            <person name="Glavina del Rio T."/>
            <person name="Hammon N."/>
            <person name="Israni S."/>
            <person name="Dalin E."/>
            <person name="Tice H."/>
            <person name="Pitluck S."/>
            <person name="Sims D."/>
            <person name="Brettin T."/>
            <person name="Bruce D."/>
            <person name="Han C."/>
            <person name="Tapia R."/>
            <person name="Schmutz J."/>
            <person name="Larimer F."/>
            <person name="Land M."/>
            <person name="Hauser L."/>
            <person name="Kyrpides N."/>
            <person name="Kim E."/>
            <person name="Tebo B.M."/>
            <person name="Richardson P."/>
        </authorList>
    </citation>
    <scope>NUCLEOTIDE SEQUENCE [LARGE SCALE GENOMIC DNA]</scope>
    <source>
        <strain evidence="3 4">MI-1</strain>
    </source>
</reference>
<dbReference type="InterPro" id="IPR038610">
    <property type="entry name" value="FliK-like_C_sf"/>
</dbReference>
<dbReference type="Pfam" id="PF02120">
    <property type="entry name" value="Flg_hook"/>
    <property type="match status" value="1"/>
</dbReference>
<evidence type="ECO:0000313" key="4">
    <source>
        <dbReference type="Proteomes" id="UP000001556"/>
    </source>
</evidence>
<dbReference type="AlphaFoldDB" id="A4J164"/>
<dbReference type="RefSeq" id="WP_011876655.1">
    <property type="nucleotide sequence ID" value="NC_009253.1"/>
</dbReference>
<dbReference type="Gene3D" id="3.30.750.140">
    <property type="match status" value="1"/>
</dbReference>
<dbReference type="EMBL" id="CP000612">
    <property type="protein sequence ID" value="ABO48817.1"/>
    <property type="molecule type" value="Genomic_DNA"/>
</dbReference>
<dbReference type="InterPro" id="IPR021136">
    <property type="entry name" value="Flagellar_hook_control-like_C"/>
</dbReference>
<organism evidence="3 4">
    <name type="scientific">Desulforamulus reducens (strain ATCC BAA-1160 / DSM 100696 / MI-1)</name>
    <name type="common">Desulfotomaculum reducens</name>
    <dbReference type="NCBI Taxonomy" id="349161"/>
    <lineage>
        <taxon>Bacteria</taxon>
        <taxon>Bacillati</taxon>
        <taxon>Bacillota</taxon>
        <taxon>Clostridia</taxon>
        <taxon>Eubacteriales</taxon>
        <taxon>Peptococcaceae</taxon>
        <taxon>Desulforamulus</taxon>
    </lineage>
</organism>
<dbReference type="KEGG" id="drm:Dred_0268"/>
<accession>A4J164</accession>
<feature type="domain" description="Flagellar hook-length control protein-like C-terminal" evidence="2">
    <location>
        <begin position="95"/>
        <end position="170"/>
    </location>
</feature>
<dbReference type="HOGENOM" id="CLU_1394381_0_0_9"/>
<evidence type="ECO:0000313" key="3">
    <source>
        <dbReference type="EMBL" id="ABO48817.1"/>
    </source>
</evidence>
<evidence type="ECO:0000259" key="2">
    <source>
        <dbReference type="Pfam" id="PF02120"/>
    </source>
</evidence>
<sequence>MIDRVMSALFKATDNMRVTPGKQVDKVQQKPFTLDQNIVAGAKETTKVHRSSETKTAEPSGNIDRQDQLSYVPLPLRTPLDENAHFYLKLKDLSAKTDSNGQNKLIFHINTDTLGPLWVTLSTQPGSLSVQCITERNSTAEIFRAASLDLQRELNETGYQNVLVSCRIQPGIRGIADIDPDFASADVFSLVNVQV</sequence>
<protein>
    <recommendedName>
        <fullName evidence="2">Flagellar hook-length control protein-like C-terminal domain-containing protein</fullName>
    </recommendedName>
</protein>
<keyword evidence="4" id="KW-1185">Reference proteome</keyword>
<gene>
    <name evidence="3" type="ordered locus">Dred_0268</name>
</gene>
<evidence type="ECO:0000256" key="1">
    <source>
        <dbReference type="SAM" id="MobiDB-lite"/>
    </source>
</evidence>
<dbReference type="Proteomes" id="UP000001556">
    <property type="component" value="Chromosome"/>
</dbReference>
<proteinExistence type="predicted"/>
<feature type="compositionally biased region" description="Basic and acidic residues" evidence="1">
    <location>
        <begin position="44"/>
        <end position="56"/>
    </location>
</feature>
<name>A4J164_DESRM</name>